<keyword evidence="5" id="KW-0732">Signal</keyword>
<dbReference type="GO" id="GO:0005886">
    <property type="term" value="C:plasma membrane"/>
    <property type="evidence" value="ECO:0007669"/>
    <property type="project" value="UniProtKB-SubCell"/>
</dbReference>
<dbReference type="EMBL" id="JQAN02000011">
    <property type="protein sequence ID" value="PPD57730.1"/>
    <property type="molecule type" value="Genomic_DNA"/>
</dbReference>
<dbReference type="RefSeq" id="WP_102330741.1">
    <property type="nucleotide sequence ID" value="NZ_CP058566.2"/>
</dbReference>
<proteinExistence type="predicted"/>
<feature type="compositionally biased region" description="Gly residues" evidence="10">
    <location>
        <begin position="147"/>
        <end position="156"/>
    </location>
</feature>
<dbReference type="InterPro" id="IPR019546">
    <property type="entry name" value="TAT_signal_bac_arc"/>
</dbReference>
<evidence type="ECO:0000256" key="2">
    <source>
        <dbReference type="ARBA" id="ARBA00022475"/>
    </source>
</evidence>
<dbReference type="InterPro" id="IPR017900">
    <property type="entry name" value="4Fe4S_Fe_S_CS"/>
</dbReference>
<evidence type="ECO:0000313" key="12">
    <source>
        <dbReference type="Proteomes" id="UP000235653"/>
    </source>
</evidence>
<dbReference type="OrthoDB" id="9815745at2"/>
<dbReference type="PROSITE" id="PS51318">
    <property type="entry name" value="TAT"/>
    <property type="match status" value="1"/>
</dbReference>
<evidence type="ECO:0000256" key="5">
    <source>
        <dbReference type="ARBA" id="ARBA00022729"/>
    </source>
</evidence>
<evidence type="ECO:0000256" key="10">
    <source>
        <dbReference type="SAM" id="MobiDB-lite"/>
    </source>
</evidence>
<keyword evidence="12" id="KW-1185">Reference proteome</keyword>
<dbReference type="Proteomes" id="UP000235653">
    <property type="component" value="Unassembled WGS sequence"/>
</dbReference>
<comment type="subcellular location">
    <subcellularLocation>
        <location evidence="1">Cell membrane</location>
    </subcellularLocation>
</comment>
<dbReference type="NCBIfam" id="TIGR01409">
    <property type="entry name" value="TAT_signal_seq"/>
    <property type="match status" value="1"/>
</dbReference>
<dbReference type="GO" id="GO:0046872">
    <property type="term" value="F:metal ion binding"/>
    <property type="evidence" value="ECO:0007669"/>
    <property type="project" value="UniProtKB-KW"/>
</dbReference>
<evidence type="ECO:0000313" key="11">
    <source>
        <dbReference type="EMBL" id="PPD57730.1"/>
    </source>
</evidence>
<reference evidence="11 12" key="1">
    <citation type="journal article" date="2017" name="ISME J.">
        <title>Grape pomace compost harbors organohalide-respiring Dehalogenimonas species with novel reductive dehalogenase genes.</title>
        <authorList>
            <person name="Yang Y."/>
            <person name="Higgins S.A."/>
            <person name="Yan J."/>
            <person name="Simsir B."/>
            <person name="Chourey K."/>
            <person name="Iyer R."/>
            <person name="Hettich R.L."/>
            <person name="Baldwin B."/>
            <person name="Ogles D.M."/>
            <person name="Loffler F.E."/>
        </authorList>
    </citation>
    <scope>NUCLEOTIDE SEQUENCE [LARGE SCALE GENOMIC DNA]</scope>
    <source>
        <strain evidence="11 12">GP</strain>
    </source>
</reference>
<dbReference type="PROSITE" id="PS00198">
    <property type="entry name" value="4FE4S_FER_1"/>
    <property type="match status" value="1"/>
</dbReference>
<evidence type="ECO:0000256" key="1">
    <source>
        <dbReference type="ARBA" id="ARBA00004236"/>
    </source>
</evidence>
<dbReference type="InterPro" id="IPR017896">
    <property type="entry name" value="4Fe4S_Fe-S-bd"/>
</dbReference>
<dbReference type="InterPro" id="IPR028894">
    <property type="entry name" value="RDH_dom"/>
</dbReference>
<evidence type="ECO:0000256" key="8">
    <source>
        <dbReference type="ARBA" id="ARBA00023136"/>
    </source>
</evidence>
<organism evidence="11 12">
    <name type="scientific">Dehalogenimonas etheniformans</name>
    <dbReference type="NCBI Taxonomy" id="1536648"/>
    <lineage>
        <taxon>Bacteria</taxon>
        <taxon>Bacillati</taxon>
        <taxon>Chloroflexota</taxon>
        <taxon>Dehalococcoidia</taxon>
        <taxon>Dehalococcoidales</taxon>
        <taxon>Dehalococcoidaceae</taxon>
        <taxon>Dehalogenimonas</taxon>
    </lineage>
</organism>
<keyword evidence="6" id="KW-0408">Iron</keyword>
<dbReference type="InterPro" id="IPR006311">
    <property type="entry name" value="TAT_signal"/>
</dbReference>
<dbReference type="GO" id="GO:0051539">
    <property type="term" value="F:4 iron, 4 sulfur cluster binding"/>
    <property type="evidence" value="ECO:0007669"/>
    <property type="project" value="UniProtKB-KW"/>
</dbReference>
<dbReference type="PROSITE" id="PS51379">
    <property type="entry name" value="4FE4S_FER_2"/>
    <property type="match status" value="1"/>
</dbReference>
<evidence type="ECO:0000256" key="3">
    <source>
        <dbReference type="ARBA" id="ARBA00022485"/>
    </source>
</evidence>
<comment type="caution">
    <text evidence="11">The sequence shown here is derived from an EMBL/GenBank/DDBJ whole genome shotgun (WGS) entry which is preliminary data.</text>
</comment>
<keyword evidence="2" id="KW-1003">Cell membrane</keyword>
<evidence type="ECO:0000256" key="6">
    <source>
        <dbReference type="ARBA" id="ARBA00023004"/>
    </source>
</evidence>
<feature type="region of interest" description="Disordered" evidence="10">
    <location>
        <begin position="147"/>
        <end position="172"/>
    </location>
</feature>
<evidence type="ECO:0000256" key="4">
    <source>
        <dbReference type="ARBA" id="ARBA00022723"/>
    </source>
</evidence>
<evidence type="ECO:0000256" key="9">
    <source>
        <dbReference type="ARBA" id="ARBA00029374"/>
    </source>
</evidence>
<dbReference type="NCBIfam" id="TIGR02486">
    <property type="entry name" value="RDH"/>
    <property type="match status" value="1"/>
</dbReference>
<dbReference type="InterPro" id="IPR012832">
    <property type="entry name" value="RDH"/>
</dbReference>
<evidence type="ECO:0000256" key="7">
    <source>
        <dbReference type="ARBA" id="ARBA00023014"/>
    </source>
</evidence>
<gene>
    <name evidence="11" type="ORF">JP09_008295</name>
</gene>
<accession>A0A2P5P622</accession>
<keyword evidence="8" id="KW-0472">Membrane</keyword>
<comment type="cofactor">
    <cofactor evidence="9">
        <name>corrinoid</name>
        <dbReference type="ChEBI" id="CHEBI:33913"/>
    </cofactor>
</comment>
<dbReference type="Pfam" id="PF13486">
    <property type="entry name" value="Dehalogenase"/>
    <property type="match status" value="1"/>
</dbReference>
<dbReference type="AlphaFoldDB" id="A0A2P5P622"/>
<sequence length="501" mass="55310">MQKFHSTVSRRDFMKFMGITAAGLGAAGLVAPAFHDLDELAASTKGNQRRPWYVKEREFYNPTVETDWAVMQRRDPTNTGQQTEMWAKYYGQKRADEASAKGAANVKQWTANKEPGFTYRALALQKSVTRGWPAYVSLGWGGPTTNGTWTKGGGKAYTGVQSPEERGEAKWTGTPEENSQLMNAFMRYCGNAISGYGPLDTDSREYKQIISTNIKHNAAQKVVFEDVPAGYETSTKRVIPTSHQYYLVNWEMMSHDLSRTTPAQGGLFNSSDHVATILKPSTFNFLRYLGYGYVGGGSDDGTPFVEGASAILTGVCEGSRNNVFSLTPEYGPIGRLHNYVTNLPLAATKPIDAGMFKFCYTCGKCANNCPSGSISTASEPTWEIPDINGIPSTMHNRGTKEFWSDGALCRMWRTEYGTSCNKCWGECTFTTNSRAMVHSMIKTTIATASISPLNSFFAKMGDTFGYGTDDQKAEEWWDYSLPILGFDSTVVAFDGGYRKTL</sequence>
<name>A0A2P5P622_9CHLR</name>
<keyword evidence="3" id="KW-0004">4Fe-4S</keyword>
<keyword evidence="4" id="KW-0479">Metal-binding</keyword>
<keyword evidence="7" id="KW-0411">Iron-sulfur</keyword>
<protein>
    <submittedName>
        <fullName evidence="11">Reductive dehalogenase</fullName>
    </submittedName>
</protein>